<accession>A0A849KBF4</accession>
<comment type="caution">
    <text evidence="1">The sequence shown here is derived from an EMBL/GenBank/DDBJ whole genome shotgun (WGS) entry which is preliminary data.</text>
</comment>
<protein>
    <recommendedName>
        <fullName evidence="3">DUF3574 domain-containing protein</fullName>
    </recommendedName>
</protein>
<name>A0A849KBF4_9BURK</name>
<evidence type="ECO:0000313" key="1">
    <source>
        <dbReference type="EMBL" id="NNU42121.1"/>
    </source>
</evidence>
<sequence>MHLVQILLPLAAPDGTRLPQALFDAVRQELVDRFGGLTAYTRAPARGLWDDGGGVERDDIVVYEVMVDQLDRPWWAGYRAQLCARFRQQELVVRAHVTELL</sequence>
<organism evidence="1 2">
    <name type="scientific">Ramlibacter montanisoli</name>
    <dbReference type="NCBI Taxonomy" id="2732512"/>
    <lineage>
        <taxon>Bacteria</taxon>
        <taxon>Pseudomonadati</taxon>
        <taxon>Pseudomonadota</taxon>
        <taxon>Betaproteobacteria</taxon>
        <taxon>Burkholderiales</taxon>
        <taxon>Comamonadaceae</taxon>
        <taxon>Ramlibacter</taxon>
    </lineage>
</organism>
<dbReference type="EMBL" id="JABFCS010000001">
    <property type="protein sequence ID" value="NNU42121.1"/>
    <property type="molecule type" value="Genomic_DNA"/>
</dbReference>
<evidence type="ECO:0008006" key="3">
    <source>
        <dbReference type="Google" id="ProtNLM"/>
    </source>
</evidence>
<evidence type="ECO:0000313" key="2">
    <source>
        <dbReference type="Proteomes" id="UP000552954"/>
    </source>
</evidence>
<keyword evidence="2" id="KW-1185">Reference proteome</keyword>
<reference evidence="1 2" key="1">
    <citation type="submission" date="2020-05" db="EMBL/GenBank/DDBJ databases">
        <authorList>
            <person name="Khan S.A."/>
            <person name="Jeon C.O."/>
            <person name="Chun B.H."/>
        </authorList>
    </citation>
    <scope>NUCLEOTIDE SEQUENCE [LARGE SCALE GENOMIC DNA]</scope>
    <source>
        <strain evidence="1 2">B156</strain>
    </source>
</reference>
<proteinExistence type="predicted"/>
<reference evidence="1 2" key="2">
    <citation type="submission" date="2020-06" db="EMBL/GenBank/DDBJ databases">
        <title>Ramlibacter rhizophilus sp. nov., isolated from rhizosphere soil of national flower Mugunghwa from South Korea.</title>
        <authorList>
            <person name="Zheng-Fei Y."/>
            <person name="Huan T."/>
        </authorList>
    </citation>
    <scope>NUCLEOTIDE SEQUENCE [LARGE SCALE GENOMIC DNA]</scope>
    <source>
        <strain evidence="1 2">B156</strain>
    </source>
</reference>
<dbReference type="AlphaFoldDB" id="A0A849KBF4"/>
<gene>
    <name evidence="1" type="ORF">HK415_01535</name>
</gene>
<dbReference type="Proteomes" id="UP000552954">
    <property type="component" value="Unassembled WGS sequence"/>
</dbReference>